<proteinExistence type="predicted"/>
<organism evidence="1 2">
    <name type="scientific">Amblyomma americanum</name>
    <name type="common">Lone star tick</name>
    <dbReference type="NCBI Taxonomy" id="6943"/>
    <lineage>
        <taxon>Eukaryota</taxon>
        <taxon>Metazoa</taxon>
        <taxon>Ecdysozoa</taxon>
        <taxon>Arthropoda</taxon>
        <taxon>Chelicerata</taxon>
        <taxon>Arachnida</taxon>
        <taxon>Acari</taxon>
        <taxon>Parasitiformes</taxon>
        <taxon>Ixodida</taxon>
        <taxon>Ixodoidea</taxon>
        <taxon>Ixodidae</taxon>
        <taxon>Amblyomminae</taxon>
        <taxon>Amblyomma</taxon>
    </lineage>
</organism>
<dbReference type="AlphaFoldDB" id="A0AAQ4FNQ5"/>
<dbReference type="Proteomes" id="UP001321473">
    <property type="component" value="Unassembled WGS sequence"/>
</dbReference>
<accession>A0AAQ4FNQ5</accession>
<name>A0AAQ4FNQ5_AMBAM</name>
<feature type="non-terminal residue" evidence="1">
    <location>
        <position position="60"/>
    </location>
</feature>
<keyword evidence="2" id="KW-1185">Reference proteome</keyword>
<protein>
    <submittedName>
        <fullName evidence="1">Uncharacterized protein</fullName>
    </submittedName>
</protein>
<comment type="caution">
    <text evidence="1">The sequence shown here is derived from an EMBL/GenBank/DDBJ whole genome shotgun (WGS) entry which is preliminary data.</text>
</comment>
<evidence type="ECO:0000313" key="1">
    <source>
        <dbReference type="EMBL" id="KAK8788345.1"/>
    </source>
</evidence>
<gene>
    <name evidence="1" type="ORF">V5799_021879</name>
</gene>
<dbReference type="EMBL" id="JARKHS020000906">
    <property type="protein sequence ID" value="KAK8788345.1"/>
    <property type="molecule type" value="Genomic_DNA"/>
</dbReference>
<reference evidence="1 2" key="1">
    <citation type="journal article" date="2023" name="Arcadia Sci">
        <title>De novo assembly of a long-read Amblyomma americanum tick genome.</title>
        <authorList>
            <person name="Chou S."/>
            <person name="Poskanzer K.E."/>
            <person name="Rollins M."/>
            <person name="Thuy-Boun P.S."/>
        </authorList>
    </citation>
    <scope>NUCLEOTIDE SEQUENCE [LARGE SCALE GENOMIC DNA]</scope>
    <source>
        <strain evidence="1">F_SG_1</strain>
        <tissue evidence="1">Salivary glands</tissue>
    </source>
</reference>
<evidence type="ECO:0000313" key="2">
    <source>
        <dbReference type="Proteomes" id="UP001321473"/>
    </source>
</evidence>
<sequence length="60" mass="6663">MAFTCMRDSEENLKLLEPYMRDVVINGKKFGALRDSADTMDVAHPSCVSSTGYTGECAWI</sequence>